<proteinExistence type="inferred from homology"/>
<dbReference type="EC" id="2.4.2.19" evidence="4"/>
<dbReference type="InParanoid" id="Q2FRJ8"/>
<dbReference type="PANTHER" id="PTHR32179:SF4">
    <property type="entry name" value="PYROPHOSPHORYLASE MODD-RELATED"/>
    <property type="match status" value="1"/>
</dbReference>
<evidence type="ECO:0000313" key="8">
    <source>
        <dbReference type="Proteomes" id="UP000001941"/>
    </source>
</evidence>
<keyword evidence="2 4" id="KW-0328">Glycosyltransferase</keyword>
<comment type="similarity">
    <text evidence="1 4">Belongs to the NadC/ModD family.</text>
</comment>
<evidence type="ECO:0000256" key="2">
    <source>
        <dbReference type="ARBA" id="ARBA00022676"/>
    </source>
</evidence>
<feature type="domain" description="Quinolinate phosphoribosyl transferase C-terminal" evidence="5">
    <location>
        <begin position="120"/>
        <end position="288"/>
    </location>
</feature>
<dbReference type="Gene3D" id="3.20.20.70">
    <property type="entry name" value="Aldolase class I"/>
    <property type="match status" value="1"/>
</dbReference>
<evidence type="ECO:0000313" key="7">
    <source>
        <dbReference type="EMBL" id="ABD41736.1"/>
    </source>
</evidence>
<name>Q2FRJ8_METHJ</name>
<dbReference type="Gene3D" id="3.90.1170.20">
    <property type="entry name" value="Quinolinate phosphoribosyl transferase, N-terminal domain"/>
    <property type="match status" value="1"/>
</dbReference>
<comment type="function">
    <text evidence="4">Involved in the catabolism of quinolinic acid (QA).</text>
</comment>
<dbReference type="Pfam" id="PF01729">
    <property type="entry name" value="QRPTase_C"/>
    <property type="match status" value="1"/>
</dbReference>
<evidence type="ECO:0000256" key="1">
    <source>
        <dbReference type="ARBA" id="ARBA00009400"/>
    </source>
</evidence>
<dbReference type="InterPro" id="IPR013785">
    <property type="entry name" value="Aldolase_TIM"/>
</dbReference>
<keyword evidence="8" id="KW-1185">Reference proteome</keyword>
<dbReference type="InterPro" id="IPR022412">
    <property type="entry name" value="Quinolinate_PRibosylTrfase_N"/>
</dbReference>
<dbReference type="GO" id="GO:0005737">
    <property type="term" value="C:cytoplasm"/>
    <property type="evidence" value="ECO:0007669"/>
    <property type="project" value="TreeGrafter"/>
</dbReference>
<dbReference type="HOGENOM" id="CLU_039622_2_1_2"/>
<keyword evidence="3 4" id="KW-0808">Transferase</keyword>
<dbReference type="Proteomes" id="UP000001941">
    <property type="component" value="Chromosome"/>
</dbReference>
<dbReference type="GO" id="GO:0034213">
    <property type="term" value="P:quinolinate catabolic process"/>
    <property type="evidence" value="ECO:0007669"/>
    <property type="project" value="TreeGrafter"/>
</dbReference>
<evidence type="ECO:0000256" key="3">
    <source>
        <dbReference type="ARBA" id="ARBA00022679"/>
    </source>
</evidence>
<comment type="catalytic activity">
    <reaction evidence="4">
        <text>nicotinate beta-D-ribonucleotide + CO2 + diphosphate = quinolinate + 5-phospho-alpha-D-ribose 1-diphosphate + 2 H(+)</text>
        <dbReference type="Rhea" id="RHEA:12733"/>
        <dbReference type="ChEBI" id="CHEBI:15378"/>
        <dbReference type="ChEBI" id="CHEBI:16526"/>
        <dbReference type="ChEBI" id="CHEBI:29959"/>
        <dbReference type="ChEBI" id="CHEBI:33019"/>
        <dbReference type="ChEBI" id="CHEBI:57502"/>
        <dbReference type="ChEBI" id="CHEBI:58017"/>
        <dbReference type="EC" id="2.4.2.19"/>
    </reaction>
</comment>
<dbReference type="GO" id="GO:0009435">
    <property type="term" value="P:NAD+ biosynthetic process"/>
    <property type="evidence" value="ECO:0007669"/>
    <property type="project" value="UniProtKB-UniPathway"/>
</dbReference>
<evidence type="ECO:0000256" key="4">
    <source>
        <dbReference type="PIRNR" id="PIRNR006250"/>
    </source>
</evidence>
<sequence length="298" mass="32253">MDTCNITPKLNEIGMIYFTEADIDRLIEDDLPAGDMTTFLLDLAGKKGSIALIARNEMIACCTEEAVRLYKKAGLEVGDFVASGTRLQPGDRLIEAKGEASAIHIIWRTGSAMIEFASGIAGRTNQLVMAAKKENPSISVAGTRKHPPFVKKMALKALMAGGGVPHRTGLSDTILIFREHLLFTGGYERLPEVIRSVKEKMKERKIVIEAHSLKEALIAAKSGADAVQMDKSTQEIFSECSGKCRAINPNICMIAAGAINDSNAGMYAKAGADVLVTSWMYFAPPADIMAEILPIDEY</sequence>
<dbReference type="InterPro" id="IPR027277">
    <property type="entry name" value="NadC/ModD"/>
</dbReference>
<dbReference type="eggNOG" id="arCOG01483">
    <property type="taxonomic scope" value="Archaea"/>
</dbReference>
<protein>
    <recommendedName>
        <fullName evidence="4">Nicotinate-nucleotide pyrophosphorylase [carboxylating]</fullName>
        <ecNumber evidence="4">2.4.2.19</ecNumber>
    </recommendedName>
    <alternativeName>
        <fullName evidence="4">Quinolinate phosphoribosyltransferase [decarboxylating]</fullName>
    </alternativeName>
</protein>
<dbReference type="EnsemblBacteria" id="ABD41736">
    <property type="protein sequence ID" value="ABD41736"/>
    <property type="gene ID" value="Mhun_2028"/>
</dbReference>
<dbReference type="PIRSF" id="PIRSF006250">
    <property type="entry name" value="NadC_ModD"/>
    <property type="match status" value="1"/>
</dbReference>
<dbReference type="NCBIfam" id="TIGR01334">
    <property type="entry name" value="modD"/>
    <property type="match status" value="1"/>
</dbReference>
<dbReference type="InterPro" id="IPR002638">
    <property type="entry name" value="Quinolinate_PRibosylTrfase_C"/>
</dbReference>
<reference evidence="8" key="1">
    <citation type="journal article" date="2016" name="Stand. Genomic Sci.">
        <title>Complete genome sequence of Methanospirillum hungatei type strain JF1.</title>
        <authorList>
            <person name="Gunsalus R.P."/>
            <person name="Cook L.E."/>
            <person name="Crable B."/>
            <person name="Rohlin L."/>
            <person name="McDonald E."/>
            <person name="Mouttaki H."/>
            <person name="Sieber J.R."/>
            <person name="Poweleit N."/>
            <person name="Zhou H."/>
            <person name="Lapidus A.L."/>
            <person name="Daligault H.E."/>
            <person name="Land M."/>
            <person name="Gilna P."/>
            <person name="Ivanova N."/>
            <person name="Kyrpides N."/>
            <person name="Culley D.E."/>
            <person name="McInerney M.J."/>
        </authorList>
    </citation>
    <scope>NUCLEOTIDE SEQUENCE [LARGE SCALE GENOMIC DNA]</scope>
    <source>
        <strain evidence="8">ATCC 27890 / DSM 864 / NBRC 100397 / JF-1</strain>
    </source>
</reference>
<gene>
    <name evidence="7" type="ordered locus">Mhun_2028</name>
</gene>
<keyword evidence="4" id="KW-0662">Pyridine nucleotide biosynthesis</keyword>
<organism evidence="7 8">
    <name type="scientific">Methanospirillum hungatei JF-1 (strain ATCC 27890 / DSM 864 / NBRC 100397 / JF-1)</name>
    <dbReference type="NCBI Taxonomy" id="323259"/>
    <lineage>
        <taxon>Archaea</taxon>
        <taxon>Methanobacteriati</taxon>
        <taxon>Methanobacteriota</taxon>
        <taxon>Stenosarchaea group</taxon>
        <taxon>Methanomicrobia</taxon>
        <taxon>Methanomicrobiales</taxon>
        <taxon>Methanospirillaceae</taxon>
        <taxon>Methanospirillum</taxon>
    </lineage>
</organism>
<dbReference type="STRING" id="323259.Mhun_2028"/>
<dbReference type="KEGG" id="mhu:Mhun_2028"/>
<feature type="domain" description="Quinolinate phosphoribosyl transferase N-terminal" evidence="6">
    <location>
        <begin position="35"/>
        <end position="118"/>
    </location>
</feature>
<dbReference type="UniPathway" id="UPA00253">
    <property type="reaction ID" value="UER00331"/>
</dbReference>
<evidence type="ECO:0000259" key="5">
    <source>
        <dbReference type="Pfam" id="PF01729"/>
    </source>
</evidence>
<dbReference type="InterPro" id="IPR037128">
    <property type="entry name" value="Quinolinate_PRibosylTase_N_sf"/>
</dbReference>
<accession>Q2FRJ8</accession>
<comment type="pathway">
    <text evidence="4">Cofactor biosynthesis; NAD(+) biosynthesis; nicotinate D-ribonucleotide from quinolinate: step 1/1.</text>
</comment>
<comment type="subunit">
    <text evidence="4">Hexamer formed by 3 homodimers.</text>
</comment>
<dbReference type="AlphaFoldDB" id="Q2FRJ8"/>
<dbReference type="EMBL" id="CP000254">
    <property type="protein sequence ID" value="ABD41736.1"/>
    <property type="molecule type" value="Genomic_DNA"/>
</dbReference>
<dbReference type="SUPFAM" id="SSF51690">
    <property type="entry name" value="Nicotinate/Quinolinate PRTase C-terminal domain-like"/>
    <property type="match status" value="1"/>
</dbReference>
<evidence type="ECO:0000259" key="6">
    <source>
        <dbReference type="Pfam" id="PF02749"/>
    </source>
</evidence>
<dbReference type="PANTHER" id="PTHR32179">
    <property type="entry name" value="NICOTINATE-NUCLEOTIDE PYROPHOSPHORYLASE [CARBOXYLATING]"/>
    <property type="match status" value="1"/>
</dbReference>
<dbReference type="Pfam" id="PF02749">
    <property type="entry name" value="QRPTase_N"/>
    <property type="match status" value="1"/>
</dbReference>
<dbReference type="InterPro" id="IPR036068">
    <property type="entry name" value="Nicotinate_pribotase-like_C"/>
</dbReference>
<dbReference type="SUPFAM" id="SSF54675">
    <property type="entry name" value="Nicotinate/Quinolinate PRTase N-terminal domain-like"/>
    <property type="match status" value="1"/>
</dbReference>
<dbReference type="InterPro" id="IPR006242">
    <property type="entry name" value="ModD"/>
</dbReference>
<dbReference type="GO" id="GO:0004514">
    <property type="term" value="F:nicotinate-nucleotide diphosphorylase (carboxylating) activity"/>
    <property type="evidence" value="ECO:0007669"/>
    <property type="project" value="UniProtKB-EC"/>
</dbReference>